<name>A0A9W9K0W0_9EURO</name>
<reference evidence="2" key="2">
    <citation type="journal article" date="2023" name="IMA Fungus">
        <title>Comparative genomic study of the Penicillium genus elucidates a diverse pangenome and 15 lateral gene transfer events.</title>
        <authorList>
            <person name="Petersen C."/>
            <person name="Sorensen T."/>
            <person name="Nielsen M.R."/>
            <person name="Sondergaard T.E."/>
            <person name="Sorensen J.L."/>
            <person name="Fitzpatrick D.A."/>
            <person name="Frisvad J.C."/>
            <person name="Nielsen K.L."/>
        </authorList>
    </citation>
    <scope>NUCLEOTIDE SEQUENCE</scope>
    <source>
        <strain evidence="2">IBT 30761</strain>
    </source>
</reference>
<proteinExistence type="predicted"/>
<dbReference type="EMBL" id="JAPQKI010000009">
    <property type="protein sequence ID" value="KAJ5089009.1"/>
    <property type="molecule type" value="Genomic_DNA"/>
</dbReference>
<gene>
    <name evidence="2" type="ORF">N7532_007693</name>
</gene>
<comment type="caution">
    <text evidence="2">The sequence shown here is derived from an EMBL/GenBank/DDBJ whole genome shotgun (WGS) entry which is preliminary data.</text>
</comment>
<organism evidence="2 3">
    <name type="scientific">Penicillium argentinense</name>
    <dbReference type="NCBI Taxonomy" id="1131581"/>
    <lineage>
        <taxon>Eukaryota</taxon>
        <taxon>Fungi</taxon>
        <taxon>Dikarya</taxon>
        <taxon>Ascomycota</taxon>
        <taxon>Pezizomycotina</taxon>
        <taxon>Eurotiomycetes</taxon>
        <taxon>Eurotiomycetidae</taxon>
        <taxon>Eurotiales</taxon>
        <taxon>Aspergillaceae</taxon>
        <taxon>Penicillium</taxon>
    </lineage>
</organism>
<accession>A0A9W9K0W0</accession>
<keyword evidence="3" id="KW-1185">Reference proteome</keyword>
<evidence type="ECO:0000313" key="3">
    <source>
        <dbReference type="Proteomes" id="UP001149074"/>
    </source>
</evidence>
<feature type="compositionally biased region" description="Low complexity" evidence="1">
    <location>
        <begin position="128"/>
        <end position="140"/>
    </location>
</feature>
<evidence type="ECO:0000313" key="2">
    <source>
        <dbReference type="EMBL" id="KAJ5089009.1"/>
    </source>
</evidence>
<dbReference type="OrthoDB" id="4353832at2759"/>
<dbReference type="GeneID" id="81359164"/>
<feature type="region of interest" description="Disordered" evidence="1">
    <location>
        <begin position="120"/>
        <end position="151"/>
    </location>
</feature>
<reference evidence="2" key="1">
    <citation type="submission" date="2022-11" db="EMBL/GenBank/DDBJ databases">
        <authorList>
            <person name="Petersen C."/>
        </authorList>
    </citation>
    <scope>NUCLEOTIDE SEQUENCE</scope>
    <source>
        <strain evidence="2">IBT 30761</strain>
    </source>
</reference>
<dbReference type="AlphaFoldDB" id="A0A9W9K0W0"/>
<dbReference type="RefSeq" id="XP_056470991.1">
    <property type="nucleotide sequence ID" value="XM_056620185.1"/>
</dbReference>
<evidence type="ECO:0000256" key="1">
    <source>
        <dbReference type="SAM" id="MobiDB-lite"/>
    </source>
</evidence>
<sequence length="151" mass="16324">MLSVVSWNLDGSNDTPIKDDTVNGRPETAAFDAVLSRSLTVVGLGVTYTKAHGQPRLLPPVLRVGRAWCLGPLIDRCPFVPQPPRGPMLVHSQSVSWRRGAIFGSSVDHSASLSFHKYRPPWPPTDSPPSLSNNSSSPRPGFSTGDLLKVK</sequence>
<protein>
    <submittedName>
        <fullName evidence="2">Uncharacterized protein</fullName>
    </submittedName>
</protein>
<dbReference type="Proteomes" id="UP001149074">
    <property type="component" value="Unassembled WGS sequence"/>
</dbReference>